<dbReference type="SMART" id="SM00534">
    <property type="entry name" value="MUTSac"/>
    <property type="match status" value="1"/>
</dbReference>
<dbReference type="EMBL" id="JAACJS010000015">
    <property type="protein sequence ID" value="NCI51447.1"/>
    <property type="molecule type" value="Genomic_DNA"/>
</dbReference>
<dbReference type="Gene3D" id="1.10.1420.10">
    <property type="match status" value="1"/>
</dbReference>
<dbReference type="Gene3D" id="3.40.50.300">
    <property type="entry name" value="P-loop containing nucleotide triphosphate hydrolases"/>
    <property type="match status" value="1"/>
</dbReference>
<keyword evidence="1" id="KW-0547">Nucleotide-binding</keyword>
<evidence type="ECO:0000313" key="7">
    <source>
        <dbReference type="Proteomes" id="UP000753802"/>
    </source>
</evidence>
<feature type="transmembrane region" description="Helical" evidence="4">
    <location>
        <begin position="55"/>
        <end position="75"/>
    </location>
</feature>
<keyword evidence="4" id="KW-0472">Membrane</keyword>
<dbReference type="PANTHER" id="PTHR11361">
    <property type="entry name" value="DNA MISMATCH REPAIR PROTEIN MUTS FAMILY MEMBER"/>
    <property type="match status" value="1"/>
</dbReference>
<sequence length="592" mass="66646">MNNEAIHTYRQRANNFRAGEKKRSVQLSRTSVLRLLLFAGFAWFVYRAFSNRFAGLDILVALVLLALFLSMVFVADSIRKKMKFLQQLVKINENEIAVANGDPSFLSNGAELAPPKGFPADLNVFGKNSLFHILNRTGSQSGKEQLGRRLAFPFSDAKDIRNYQACVKEMAGYIDFRQALLAHTLLFKEENTLAQLQTGIDANRFSELNNRFWSVMAVVWPLLSVTAIVYSASVNNYKSVLAATILGLGVIGLILKKINLLYYHISKRSYLYSQYAKCFRLINAQKFEHPYLQEKQEAIRHASGAFSKLSGLTGVFDLRLSLFSIFINGLFLWDLSCARAYLKWNEQYQPHIKNWFETLGEIELLNSIAAFYYNHPLFVFPQVVEDRIVIEATALGHPLMKEESAVANDVSIGGQAKLHLITGSNMSGKSTFLRTIGLNLVLAQLGAPVFAKHFTFHPLRLLTSFHHIDSLEESTSYFYAELKSLKEIIDALENPKPALVLLDEVMRGTNSKDKHDGSALLIRKLLGFSCLSLIATHDTELGVLADHHPGMIENFCFESELANNELSFDFKMRKGVAQSKNATFLMQKMGIV</sequence>
<keyword evidence="3" id="KW-0238">DNA-binding</keyword>
<feature type="transmembrane region" description="Helical" evidence="4">
    <location>
        <begin position="31"/>
        <end position="49"/>
    </location>
</feature>
<organism evidence="6 7">
    <name type="scientific">Sediminibacterium roseum</name>
    <dbReference type="NCBI Taxonomy" id="1978412"/>
    <lineage>
        <taxon>Bacteria</taxon>
        <taxon>Pseudomonadati</taxon>
        <taxon>Bacteroidota</taxon>
        <taxon>Chitinophagia</taxon>
        <taxon>Chitinophagales</taxon>
        <taxon>Chitinophagaceae</taxon>
        <taxon>Sediminibacterium</taxon>
    </lineage>
</organism>
<evidence type="ECO:0000313" key="6">
    <source>
        <dbReference type="EMBL" id="NCI51447.1"/>
    </source>
</evidence>
<keyword evidence="7" id="KW-1185">Reference proteome</keyword>
<feature type="transmembrane region" description="Helical" evidence="4">
    <location>
        <begin position="212"/>
        <end position="233"/>
    </location>
</feature>
<protein>
    <recommendedName>
        <fullName evidence="5">DNA mismatch repair proteins mutS family domain-containing protein</fullName>
    </recommendedName>
</protein>
<comment type="caution">
    <text evidence="6">The sequence shown here is derived from an EMBL/GenBank/DDBJ whole genome shotgun (WGS) entry which is preliminary data.</text>
</comment>
<evidence type="ECO:0000256" key="1">
    <source>
        <dbReference type="ARBA" id="ARBA00022741"/>
    </source>
</evidence>
<feature type="transmembrane region" description="Helical" evidence="4">
    <location>
        <begin position="239"/>
        <end position="258"/>
    </location>
</feature>
<evidence type="ECO:0000256" key="3">
    <source>
        <dbReference type="ARBA" id="ARBA00023125"/>
    </source>
</evidence>
<dbReference type="RefSeq" id="WP_161819731.1">
    <property type="nucleotide sequence ID" value="NZ_JAACJS010000015.1"/>
</dbReference>
<dbReference type="Pfam" id="PF00488">
    <property type="entry name" value="MutS_V"/>
    <property type="match status" value="1"/>
</dbReference>
<name>A0ABX0A0H7_9BACT</name>
<dbReference type="InterPro" id="IPR027417">
    <property type="entry name" value="P-loop_NTPase"/>
</dbReference>
<feature type="domain" description="DNA mismatch repair proteins mutS family" evidence="5">
    <location>
        <begin position="416"/>
        <end position="587"/>
    </location>
</feature>
<dbReference type="PANTHER" id="PTHR11361:SF99">
    <property type="entry name" value="DNA MISMATCH REPAIR PROTEIN"/>
    <property type="match status" value="1"/>
</dbReference>
<dbReference type="SUPFAM" id="SSF48334">
    <property type="entry name" value="DNA repair protein MutS, domain III"/>
    <property type="match status" value="1"/>
</dbReference>
<dbReference type="InterPro" id="IPR036187">
    <property type="entry name" value="DNA_mismatch_repair_MutS_sf"/>
</dbReference>
<evidence type="ECO:0000259" key="5">
    <source>
        <dbReference type="SMART" id="SM00534"/>
    </source>
</evidence>
<dbReference type="SUPFAM" id="SSF52540">
    <property type="entry name" value="P-loop containing nucleoside triphosphate hydrolases"/>
    <property type="match status" value="1"/>
</dbReference>
<keyword evidence="4" id="KW-1133">Transmembrane helix</keyword>
<keyword evidence="4" id="KW-0812">Transmembrane</keyword>
<gene>
    <name evidence="6" type="ORF">GWC95_16075</name>
</gene>
<keyword evidence="2" id="KW-0067">ATP-binding</keyword>
<dbReference type="Proteomes" id="UP000753802">
    <property type="component" value="Unassembled WGS sequence"/>
</dbReference>
<proteinExistence type="predicted"/>
<dbReference type="InterPro" id="IPR045076">
    <property type="entry name" value="MutS"/>
</dbReference>
<accession>A0ABX0A0H7</accession>
<dbReference type="InterPro" id="IPR000432">
    <property type="entry name" value="DNA_mismatch_repair_MutS_C"/>
</dbReference>
<evidence type="ECO:0000256" key="4">
    <source>
        <dbReference type="SAM" id="Phobius"/>
    </source>
</evidence>
<reference evidence="6 7" key="1">
    <citation type="submission" date="2020-01" db="EMBL/GenBank/DDBJ databases">
        <title>Genome analysis.</title>
        <authorList>
            <person name="Wu S."/>
            <person name="Wang G."/>
        </authorList>
    </citation>
    <scope>NUCLEOTIDE SEQUENCE [LARGE SCALE GENOMIC DNA]</scope>
    <source>
        <strain evidence="6 7">SYL130</strain>
    </source>
</reference>
<evidence type="ECO:0000256" key="2">
    <source>
        <dbReference type="ARBA" id="ARBA00022840"/>
    </source>
</evidence>